<gene>
    <name evidence="13" type="ORF">NSK_006113</name>
</gene>
<protein>
    <recommendedName>
        <fullName evidence="11">fructokinase</fullName>
        <ecNumber evidence="11">2.7.1.4</ecNumber>
    </recommendedName>
</protein>
<dbReference type="PANTHER" id="PTHR42742:SF3">
    <property type="entry name" value="FRUCTOKINASE"/>
    <property type="match status" value="1"/>
</dbReference>
<comment type="catalytic activity">
    <reaction evidence="12">
        <text>D-fructose + ATP = D-fructose 6-phosphate + ADP + H(+)</text>
        <dbReference type="Rhea" id="RHEA:16125"/>
        <dbReference type="ChEBI" id="CHEBI:15378"/>
        <dbReference type="ChEBI" id="CHEBI:30616"/>
        <dbReference type="ChEBI" id="CHEBI:37721"/>
        <dbReference type="ChEBI" id="CHEBI:61527"/>
        <dbReference type="ChEBI" id="CHEBI:456216"/>
        <dbReference type="EC" id="2.7.1.4"/>
    </reaction>
</comment>
<keyword evidence="8" id="KW-0067">ATP-binding</keyword>
<dbReference type="EMBL" id="SDOX01000096">
    <property type="protein sequence ID" value="TFJ82689.1"/>
    <property type="molecule type" value="Genomic_DNA"/>
</dbReference>
<evidence type="ECO:0000256" key="8">
    <source>
        <dbReference type="ARBA" id="ARBA00022840"/>
    </source>
</evidence>
<keyword evidence="7" id="KW-0862">Zinc</keyword>
<dbReference type="FunFam" id="3.30.420.40:FF:000153">
    <property type="entry name" value="Putative fructokinase"/>
    <property type="match status" value="1"/>
</dbReference>
<evidence type="ECO:0000256" key="12">
    <source>
        <dbReference type="ARBA" id="ARBA00048451"/>
    </source>
</evidence>
<keyword evidence="10" id="KW-0119">Carbohydrate metabolism</keyword>
<evidence type="ECO:0000256" key="1">
    <source>
        <dbReference type="ARBA" id="ARBA00001946"/>
    </source>
</evidence>
<dbReference type="GO" id="GO:0046872">
    <property type="term" value="F:metal ion binding"/>
    <property type="evidence" value="ECO:0007669"/>
    <property type="project" value="UniProtKB-KW"/>
</dbReference>
<evidence type="ECO:0000256" key="4">
    <source>
        <dbReference type="ARBA" id="ARBA00022723"/>
    </source>
</evidence>
<dbReference type="InterPro" id="IPR043129">
    <property type="entry name" value="ATPase_NBD"/>
</dbReference>
<evidence type="ECO:0000256" key="3">
    <source>
        <dbReference type="ARBA" id="ARBA00022679"/>
    </source>
</evidence>
<dbReference type="PROSITE" id="PS01125">
    <property type="entry name" value="ROK"/>
    <property type="match status" value="1"/>
</dbReference>
<proteinExistence type="inferred from homology"/>
<name>A0A4D9D252_9STRA</name>
<keyword evidence="9" id="KW-0460">Magnesium</keyword>
<keyword evidence="6" id="KW-0418">Kinase</keyword>
<evidence type="ECO:0000256" key="11">
    <source>
        <dbReference type="ARBA" id="ARBA00038887"/>
    </source>
</evidence>
<sequence length="271" mass="28859">MPTYLGIEGGGTTWKVAIAQGKPDNIVESIRFDTTTPDETFGKIKEWIKDKTYDSIGIATFGPLDPKLSSPTYGHITSTPKPGWKNVDVVGALTDGSKPVLFDTDVNAPALAEYTYHRSSPTQTSVAYITVGTGVGVGLVINGKTVHGLVHPEGGHVAPFRLPADGLKGVLNRTILYPKIRAKTLEILKGYIVHPLLTPAHIHDYITPSEWGDNAGIVGALTLAQVALEERGRANLAYKIWQWVDTNKGGLVTGVVAGAAAAAVAVMGRRK</sequence>
<dbReference type="Proteomes" id="UP000355283">
    <property type="component" value="Unassembled WGS sequence"/>
</dbReference>
<dbReference type="InterPro" id="IPR049874">
    <property type="entry name" value="ROK_cs"/>
</dbReference>
<dbReference type="InterPro" id="IPR051804">
    <property type="entry name" value="Carb_Metab_Reg_Kinase/Isom"/>
</dbReference>
<dbReference type="Pfam" id="PF00480">
    <property type="entry name" value="ROK"/>
    <property type="match status" value="1"/>
</dbReference>
<evidence type="ECO:0000256" key="9">
    <source>
        <dbReference type="ARBA" id="ARBA00022842"/>
    </source>
</evidence>
<evidence type="ECO:0000313" key="14">
    <source>
        <dbReference type="Proteomes" id="UP000355283"/>
    </source>
</evidence>
<evidence type="ECO:0000256" key="5">
    <source>
        <dbReference type="ARBA" id="ARBA00022741"/>
    </source>
</evidence>
<dbReference type="GO" id="GO:0005524">
    <property type="term" value="F:ATP binding"/>
    <property type="evidence" value="ECO:0007669"/>
    <property type="project" value="UniProtKB-KW"/>
</dbReference>
<keyword evidence="3" id="KW-0808">Transferase</keyword>
<dbReference type="EC" id="2.7.1.4" evidence="11"/>
<comment type="similarity">
    <text evidence="2">Belongs to the ROK (NagC/XylR) family.</text>
</comment>
<keyword evidence="4" id="KW-0479">Metal-binding</keyword>
<evidence type="ECO:0000256" key="6">
    <source>
        <dbReference type="ARBA" id="ARBA00022777"/>
    </source>
</evidence>
<dbReference type="Gene3D" id="3.30.420.40">
    <property type="match status" value="2"/>
</dbReference>
<evidence type="ECO:0000313" key="13">
    <source>
        <dbReference type="EMBL" id="TFJ82689.1"/>
    </source>
</evidence>
<evidence type="ECO:0000256" key="2">
    <source>
        <dbReference type="ARBA" id="ARBA00006479"/>
    </source>
</evidence>
<keyword evidence="5" id="KW-0547">Nucleotide-binding</keyword>
<dbReference type="AlphaFoldDB" id="A0A4D9D252"/>
<comment type="caution">
    <text evidence="13">The sequence shown here is derived from an EMBL/GenBank/DDBJ whole genome shotgun (WGS) entry which is preliminary data.</text>
</comment>
<reference evidence="13 14" key="1">
    <citation type="submission" date="2019-01" db="EMBL/GenBank/DDBJ databases">
        <title>Nuclear Genome Assembly of the Microalgal Biofuel strain Nannochloropsis salina CCMP1776.</title>
        <authorList>
            <person name="Hovde B."/>
        </authorList>
    </citation>
    <scope>NUCLEOTIDE SEQUENCE [LARGE SCALE GENOMIC DNA]</scope>
    <source>
        <strain evidence="13 14">CCMP1776</strain>
    </source>
</reference>
<evidence type="ECO:0000256" key="7">
    <source>
        <dbReference type="ARBA" id="ARBA00022833"/>
    </source>
</evidence>
<keyword evidence="14" id="KW-1185">Reference proteome</keyword>
<organism evidence="13 14">
    <name type="scientific">Nannochloropsis salina CCMP1776</name>
    <dbReference type="NCBI Taxonomy" id="1027361"/>
    <lineage>
        <taxon>Eukaryota</taxon>
        <taxon>Sar</taxon>
        <taxon>Stramenopiles</taxon>
        <taxon>Ochrophyta</taxon>
        <taxon>Eustigmatophyceae</taxon>
        <taxon>Eustigmatales</taxon>
        <taxon>Monodopsidaceae</taxon>
        <taxon>Microchloropsis</taxon>
        <taxon>Microchloropsis salina</taxon>
    </lineage>
</organism>
<dbReference type="OrthoDB" id="10260668at2759"/>
<dbReference type="GO" id="GO:0008865">
    <property type="term" value="F:fructokinase activity"/>
    <property type="evidence" value="ECO:0007669"/>
    <property type="project" value="UniProtKB-EC"/>
</dbReference>
<accession>A0A4D9D252</accession>
<dbReference type="InterPro" id="IPR000600">
    <property type="entry name" value="ROK"/>
</dbReference>
<evidence type="ECO:0000256" key="10">
    <source>
        <dbReference type="ARBA" id="ARBA00023277"/>
    </source>
</evidence>
<dbReference type="SUPFAM" id="SSF53067">
    <property type="entry name" value="Actin-like ATPase domain"/>
    <property type="match status" value="1"/>
</dbReference>
<comment type="cofactor">
    <cofactor evidence="1">
        <name>Mg(2+)</name>
        <dbReference type="ChEBI" id="CHEBI:18420"/>
    </cofactor>
</comment>
<dbReference type="PANTHER" id="PTHR42742">
    <property type="entry name" value="TRANSCRIPTIONAL REPRESSOR MPRA"/>
    <property type="match status" value="1"/>
</dbReference>